<dbReference type="SMART" id="SM00648">
    <property type="entry name" value="SWAP"/>
    <property type="match status" value="1"/>
</dbReference>
<dbReference type="Pfam" id="PF01805">
    <property type="entry name" value="Surp"/>
    <property type="match status" value="1"/>
</dbReference>
<comment type="caution">
    <text evidence="4">The sequence shown here is derived from an EMBL/GenBank/DDBJ whole genome shotgun (WGS) entry which is preliminary data.</text>
</comment>
<dbReference type="SUPFAM" id="SSF109905">
    <property type="entry name" value="Surp module (SWAP domain)"/>
    <property type="match status" value="1"/>
</dbReference>
<organism evidence="4 5">
    <name type="scientific">Trypanosoma rangeli SC58</name>
    <dbReference type="NCBI Taxonomy" id="429131"/>
    <lineage>
        <taxon>Eukaryota</taxon>
        <taxon>Discoba</taxon>
        <taxon>Euglenozoa</taxon>
        <taxon>Kinetoplastea</taxon>
        <taxon>Metakinetoplastina</taxon>
        <taxon>Trypanosomatida</taxon>
        <taxon>Trypanosomatidae</taxon>
        <taxon>Trypanosoma</taxon>
        <taxon>Herpetosoma</taxon>
    </lineage>
</organism>
<dbReference type="InterPro" id="IPR000061">
    <property type="entry name" value="Surp"/>
</dbReference>
<proteinExistence type="predicted"/>
<sequence length="256" mass="28999">MSYTGDTYYANQAADSYHYGHPQQPAAEEENTIDFRPPDITEHQDKIIQLAAKYVVFSCAGARYQHLLVKRTKFNPYFAFIASPEHKYHEYYQYLIRSYTVWRDMVSANFAGHGGTDEGYAFYTEQLRQQEQQQQRLQQLQQQYQTNMYYPVQMDSSSQYKDPTAAAAAAAMNTPGSYYNANSAYPPQQEHYAPPQQQSTSILGASAAAAEAPHGDEANRKRPRSATPQESSDDEDDAGRELVFVMENGVARALPK</sequence>
<dbReference type="GO" id="GO:0006396">
    <property type="term" value="P:RNA processing"/>
    <property type="evidence" value="ECO:0007669"/>
    <property type="project" value="InterPro"/>
</dbReference>
<evidence type="ECO:0000313" key="5">
    <source>
        <dbReference type="Proteomes" id="UP000031737"/>
    </source>
</evidence>
<evidence type="ECO:0000256" key="1">
    <source>
        <dbReference type="SAM" id="Coils"/>
    </source>
</evidence>
<dbReference type="OrthoDB" id="248600at2759"/>
<protein>
    <submittedName>
        <fullName evidence="4">RNA-binding protein</fullName>
    </submittedName>
</protein>
<dbReference type="EMBL" id="AUPL01003475">
    <property type="protein sequence ID" value="ESL08816.1"/>
    <property type="molecule type" value="Genomic_DNA"/>
</dbReference>
<evidence type="ECO:0000259" key="3">
    <source>
        <dbReference type="PROSITE" id="PS50128"/>
    </source>
</evidence>
<dbReference type="AlphaFoldDB" id="A0A061J3V0"/>
<dbReference type="PROSITE" id="PS50128">
    <property type="entry name" value="SURP"/>
    <property type="match status" value="1"/>
</dbReference>
<keyword evidence="1" id="KW-0175">Coiled coil</keyword>
<evidence type="ECO:0000256" key="2">
    <source>
        <dbReference type="SAM" id="MobiDB-lite"/>
    </source>
</evidence>
<evidence type="ECO:0000313" key="4">
    <source>
        <dbReference type="EMBL" id="ESL08816.1"/>
    </source>
</evidence>
<dbReference type="Proteomes" id="UP000031737">
    <property type="component" value="Unassembled WGS sequence"/>
</dbReference>
<feature type="region of interest" description="Disordered" evidence="2">
    <location>
        <begin position="181"/>
        <end position="241"/>
    </location>
</feature>
<dbReference type="InterPro" id="IPR035967">
    <property type="entry name" value="SWAP/Surp_sf"/>
</dbReference>
<accession>A0A061J3V0</accession>
<reference evidence="4 5" key="1">
    <citation type="submission" date="2013-07" db="EMBL/GenBank/DDBJ databases">
        <authorList>
            <person name="Stoco P.H."/>
            <person name="Wagner G."/>
            <person name="Gerber A."/>
            <person name="Zaha A."/>
            <person name="Thompson C."/>
            <person name="Bartholomeu D.C."/>
            <person name="Luckemeyer D.D."/>
            <person name="Bahia D."/>
            <person name="Loreto E."/>
            <person name="Prestes E.B."/>
            <person name="Lima F.M."/>
            <person name="Rodrigues-Luiz G."/>
            <person name="Vallejo G.A."/>
            <person name="Filho J.F."/>
            <person name="Monteiro K.M."/>
            <person name="Tyler K.M."/>
            <person name="de Almeida L.G."/>
            <person name="Ortiz M.F."/>
            <person name="Siervo M.A."/>
            <person name="de Moraes M.H."/>
            <person name="Cunha O.L."/>
            <person name="Mendonca-Neto R."/>
            <person name="Silva R."/>
            <person name="Teixeira S.M."/>
            <person name="Murta S.M."/>
            <person name="Sincero T.C."/>
            <person name="Mendes T.A."/>
            <person name="Urmenyi T.P."/>
            <person name="Silva V.G."/>
            <person name="da Rocha W.D."/>
            <person name="Andersson B."/>
            <person name="Romanha A.J."/>
            <person name="Steindel M."/>
            <person name="de Vasconcelos A.T."/>
            <person name="Grisard E.C."/>
        </authorList>
    </citation>
    <scope>NUCLEOTIDE SEQUENCE [LARGE SCALE GENOMIC DNA]</scope>
    <source>
        <strain evidence="4 5">SC58</strain>
    </source>
</reference>
<gene>
    <name evidence="4" type="ORF">TRSC58_03475</name>
</gene>
<keyword evidence="5" id="KW-1185">Reference proteome</keyword>
<name>A0A061J3V0_TRYRA</name>
<feature type="domain" description="SURP motif" evidence="3">
    <location>
        <begin position="47"/>
        <end position="92"/>
    </location>
</feature>
<feature type="coiled-coil region" evidence="1">
    <location>
        <begin position="120"/>
        <end position="147"/>
    </location>
</feature>
<dbReference type="VEuPathDB" id="TriTrypDB:TRSC58_03475"/>
<dbReference type="GO" id="GO:0003723">
    <property type="term" value="F:RNA binding"/>
    <property type="evidence" value="ECO:0007669"/>
    <property type="project" value="InterPro"/>
</dbReference>
<dbReference type="Gene3D" id="1.10.10.790">
    <property type="entry name" value="Surp module"/>
    <property type="match status" value="1"/>
</dbReference>